<keyword evidence="1" id="KW-1133">Transmembrane helix</keyword>
<name>A0A067SUW1_GALM3</name>
<gene>
    <name evidence="3" type="ORF">GALMADRAFT_280144</name>
</gene>
<keyword evidence="4" id="KW-1185">Reference proteome</keyword>
<evidence type="ECO:0000313" key="4">
    <source>
        <dbReference type="Proteomes" id="UP000027222"/>
    </source>
</evidence>
<feature type="transmembrane region" description="Helical" evidence="1">
    <location>
        <begin position="20"/>
        <end position="40"/>
    </location>
</feature>
<feature type="domain" description="MHD" evidence="2">
    <location>
        <begin position="494"/>
        <end position="580"/>
    </location>
</feature>
<evidence type="ECO:0000313" key="3">
    <source>
        <dbReference type="EMBL" id="KDR74735.1"/>
    </source>
</evidence>
<dbReference type="AlphaFoldDB" id="A0A067SUW1"/>
<feature type="transmembrane region" description="Helical" evidence="1">
    <location>
        <begin position="150"/>
        <end position="177"/>
    </location>
</feature>
<keyword evidence="1" id="KW-0812">Transmembrane</keyword>
<accession>A0A067SUW1</accession>
<feature type="transmembrane region" description="Helical" evidence="1">
    <location>
        <begin position="198"/>
        <end position="218"/>
    </location>
</feature>
<organism evidence="3 4">
    <name type="scientific">Galerina marginata (strain CBS 339.88)</name>
    <dbReference type="NCBI Taxonomy" id="685588"/>
    <lineage>
        <taxon>Eukaryota</taxon>
        <taxon>Fungi</taxon>
        <taxon>Dikarya</taxon>
        <taxon>Basidiomycota</taxon>
        <taxon>Agaricomycotina</taxon>
        <taxon>Agaricomycetes</taxon>
        <taxon>Agaricomycetidae</taxon>
        <taxon>Agaricales</taxon>
        <taxon>Agaricineae</taxon>
        <taxon>Strophariaceae</taxon>
        <taxon>Galerina</taxon>
    </lineage>
</organism>
<feature type="transmembrane region" description="Helical" evidence="1">
    <location>
        <begin position="123"/>
        <end position="144"/>
    </location>
</feature>
<evidence type="ECO:0000259" key="2">
    <source>
        <dbReference type="PROSITE" id="PS51072"/>
    </source>
</evidence>
<feature type="transmembrane region" description="Helical" evidence="1">
    <location>
        <begin position="91"/>
        <end position="111"/>
    </location>
</feature>
<sequence length="580" mass="64116">MSVAPASLLQVTYNEETTELGRTVGIVFVGYVLSMSLYGFTSYQLYVYFTTVLEERSIKRCVLIGFRFGCAQVHFYVVSQFPVALPAVKKASGPFCADNVLAVITIFLVHLAYSQRVRKFSDVLAAVLSVLSLVAVCLGVGPGFNELNGVAYLGVIGTCQVTTFVVAALTFVIILFCEDPVSSSKSNLAKRYDRMISVVFEKGAAAVVIQAGYLILFFSAPTDRFWIPFQFVSRRSDLPEVFFLSLVTLYINDGIREQRYVTYYNSQSRNSVSGFSAASNLKVPERRHNFSCYTSGDTHNNSTFVPKGASVFNISVTREQFIAVEPYIVFFIRTADAVDVETSKLVFCYPYLRVTRNRARPRSRLSTYGVPLSGSKGGVSLPSQNTNGGDCAGRARPDSTVGFGALGKRGRGIGRQCLKVTGRWQERLGCDGYQISPYHPIAVASLIAIHYLKGKPLIQRSYRNNVPASYVEHFLPLILEIEEGGQQVTPCFSSQGIPQTTESKILQEYVNATGNVVRSEILGAVKMKCYLSGMPELRLELNDKVMFESTSRSLSSFFVLRPSFLFLVPCYLLPVAKSND</sequence>
<dbReference type="EMBL" id="KL142382">
    <property type="protein sequence ID" value="KDR74735.1"/>
    <property type="molecule type" value="Genomic_DNA"/>
</dbReference>
<dbReference type="Proteomes" id="UP000027222">
    <property type="component" value="Unassembled WGS sequence"/>
</dbReference>
<proteinExistence type="predicted"/>
<dbReference type="InterPro" id="IPR036168">
    <property type="entry name" value="AP2_Mu_C_sf"/>
</dbReference>
<keyword evidence="1" id="KW-0472">Membrane</keyword>
<dbReference type="STRING" id="685588.A0A067SUW1"/>
<dbReference type="Pfam" id="PF00928">
    <property type="entry name" value="Adap_comp_sub"/>
    <property type="match status" value="1"/>
</dbReference>
<protein>
    <recommendedName>
        <fullName evidence="2">MHD domain-containing protein</fullName>
    </recommendedName>
</protein>
<reference evidence="4" key="1">
    <citation type="journal article" date="2014" name="Proc. Natl. Acad. Sci. U.S.A.">
        <title>Extensive sampling of basidiomycete genomes demonstrates inadequacy of the white-rot/brown-rot paradigm for wood decay fungi.</title>
        <authorList>
            <person name="Riley R."/>
            <person name="Salamov A.A."/>
            <person name="Brown D.W."/>
            <person name="Nagy L.G."/>
            <person name="Floudas D."/>
            <person name="Held B.W."/>
            <person name="Levasseur A."/>
            <person name="Lombard V."/>
            <person name="Morin E."/>
            <person name="Otillar R."/>
            <person name="Lindquist E.A."/>
            <person name="Sun H."/>
            <person name="LaButti K.M."/>
            <person name="Schmutz J."/>
            <person name="Jabbour D."/>
            <person name="Luo H."/>
            <person name="Baker S.E."/>
            <person name="Pisabarro A.G."/>
            <person name="Walton J.D."/>
            <person name="Blanchette R.A."/>
            <person name="Henrissat B."/>
            <person name="Martin F."/>
            <person name="Cullen D."/>
            <person name="Hibbett D.S."/>
            <person name="Grigoriev I.V."/>
        </authorList>
    </citation>
    <scope>NUCLEOTIDE SEQUENCE [LARGE SCALE GENOMIC DNA]</scope>
    <source>
        <strain evidence="4">CBS 339.88</strain>
    </source>
</reference>
<feature type="transmembrane region" description="Helical" evidence="1">
    <location>
        <begin position="61"/>
        <end position="79"/>
    </location>
</feature>
<dbReference type="InterPro" id="IPR028565">
    <property type="entry name" value="MHD"/>
</dbReference>
<dbReference type="OrthoDB" id="3046149at2759"/>
<dbReference type="SUPFAM" id="SSF49447">
    <property type="entry name" value="Second domain of Mu2 adaptin subunit (ap50) of ap2 adaptor"/>
    <property type="match status" value="1"/>
</dbReference>
<dbReference type="Gene3D" id="2.60.40.1170">
    <property type="entry name" value="Mu homology domain, subdomain B"/>
    <property type="match status" value="1"/>
</dbReference>
<dbReference type="PROSITE" id="PS51072">
    <property type="entry name" value="MHD"/>
    <property type="match status" value="1"/>
</dbReference>
<dbReference type="HOGENOM" id="CLU_470130_0_0_1"/>
<evidence type="ECO:0000256" key="1">
    <source>
        <dbReference type="SAM" id="Phobius"/>
    </source>
</evidence>